<dbReference type="Pfam" id="PF15982">
    <property type="entry name" value="TMEM135_C_rich"/>
    <property type="match status" value="1"/>
</dbReference>
<dbReference type="GO" id="GO:1990610">
    <property type="term" value="F:acetolactate synthase regulator activity"/>
    <property type="evidence" value="ECO:0007669"/>
    <property type="project" value="InterPro"/>
</dbReference>
<dbReference type="SUPFAM" id="SSF55021">
    <property type="entry name" value="ACT-like"/>
    <property type="match status" value="2"/>
</dbReference>
<accession>A0A9N9D2A3</accession>
<evidence type="ECO:0000259" key="7">
    <source>
        <dbReference type="PROSITE" id="PS51671"/>
    </source>
</evidence>
<dbReference type="AlphaFoldDB" id="A0A9N9D2A3"/>
<dbReference type="Pfam" id="PF22629">
    <property type="entry name" value="ACT_AHAS_ss"/>
    <property type="match status" value="1"/>
</dbReference>
<dbReference type="EMBL" id="CAJVPV010007844">
    <property type="protein sequence ID" value="CAG8623475.1"/>
    <property type="molecule type" value="Genomic_DNA"/>
</dbReference>
<evidence type="ECO:0000256" key="6">
    <source>
        <dbReference type="SAM" id="MobiDB-lite"/>
    </source>
</evidence>
<dbReference type="InterPro" id="IPR027271">
    <property type="entry name" value="Acetolactate_synth/TF_NikR_C"/>
</dbReference>
<gene>
    <name evidence="8" type="ORF">AMORRO_LOCUS8764</name>
</gene>
<dbReference type="PROSITE" id="PS51671">
    <property type="entry name" value="ACT"/>
    <property type="match status" value="1"/>
</dbReference>
<dbReference type="Proteomes" id="UP000789342">
    <property type="component" value="Unassembled WGS sequence"/>
</dbReference>
<dbReference type="InterPro" id="IPR054480">
    <property type="entry name" value="AHAS_small-like_ACT"/>
</dbReference>
<proteinExistence type="inferred from homology"/>
<sequence>MKKFRVSSENQRRIYTTSIATNFRKSISSPRAITIIPNKIINRHNSIKSSTSAIEYKLTHPRAKVHPLPVIDVPTPSAEEAVTNILYNTPAPPPTPPQRHVLNCLVQNEPGVLSRVSGILAARGFNIDSLVVASTEVADLSRMTIVLRGHNDVIEQARRQLEDLAIWAVLDYTHTIIIERELLLIKLSILGPEHLHEQLTAIKREEYNDEFMPEIDLGSEPPDATSVLSEDPIIASNNLPLLPSAALRHKHAHLRALLDLSNLFGAKLVDVARDSVVIELTAKPSKLDAFVKLVKPFGILEATRSGMMALPRTPLFDRDDKPPEVEEQSGGVDATMLPPGSLSTNTPEDNCYDKRTPNGIIQEKNHLVKNSRSQKPNTPEAIVLHAVVGGLRSYALAHVIRGGVNFLLNVLTLFRKRRGTFRKAFVRGFFGKDAIRFGVAFGGFSFLWKLINNGLRHVRGIDDRWNGFIAGAIAGISLAAEKRERRITIAQQMFVRAVQAFYKCGGSRNYLRIPNIGPLLFIISTAQVMYAYTMQPYTLPPDFLHFMIKTARVSKETLDLNRNFVRGSPLKMEDALQILDKYKGTKHAYEVVSKLPPFPKIIPCELIHPQYDSCIYADLERFYQAFKGILPVYATLNFVPMMALKFRQFFKSPTALLHKGVFNTIRSSIFLATFVSSYLTQICIHRNIAKSVKMNLNTKYIYWITGVISSTAIFIENKGRRDDLSLYVVPKAAESLYKIMYQKNWIFELHSAADICFFSAAMGVIMTCFQHEPEVLSPMTKTILRKFFGNN</sequence>
<dbReference type="Pfam" id="PF10369">
    <property type="entry name" value="ALS_ss_C"/>
    <property type="match status" value="1"/>
</dbReference>
<feature type="domain" description="ACT" evidence="7">
    <location>
        <begin position="101"/>
        <end position="179"/>
    </location>
</feature>
<dbReference type="CDD" id="cd04878">
    <property type="entry name" value="ACT_AHAS"/>
    <property type="match status" value="1"/>
</dbReference>
<dbReference type="OrthoDB" id="291792at2759"/>
<dbReference type="InterPro" id="IPR002912">
    <property type="entry name" value="ACT_dom"/>
</dbReference>
<feature type="region of interest" description="Disordered" evidence="6">
    <location>
        <begin position="312"/>
        <end position="351"/>
    </location>
</feature>
<organism evidence="8 9">
    <name type="scientific">Acaulospora morrowiae</name>
    <dbReference type="NCBI Taxonomy" id="94023"/>
    <lineage>
        <taxon>Eukaryota</taxon>
        <taxon>Fungi</taxon>
        <taxon>Fungi incertae sedis</taxon>
        <taxon>Mucoromycota</taxon>
        <taxon>Glomeromycotina</taxon>
        <taxon>Glomeromycetes</taxon>
        <taxon>Diversisporales</taxon>
        <taxon>Acaulosporaceae</taxon>
        <taxon>Acaulospora</taxon>
    </lineage>
</organism>
<keyword evidence="4" id="KW-0028">Amino-acid biosynthesis</keyword>
<evidence type="ECO:0000256" key="5">
    <source>
        <dbReference type="ARBA" id="ARBA00023304"/>
    </source>
</evidence>
<dbReference type="PANTHER" id="PTHR31242">
    <property type="entry name" value="ACETOLACTATE SYNTHASE SMALL SUBUNIT, MITOCHONDRIAL"/>
    <property type="match status" value="1"/>
</dbReference>
<dbReference type="GO" id="GO:0005948">
    <property type="term" value="C:acetolactate synthase complex"/>
    <property type="evidence" value="ECO:0007669"/>
    <property type="project" value="TreeGrafter"/>
</dbReference>
<dbReference type="GO" id="GO:0042645">
    <property type="term" value="C:mitochondrial nucleoid"/>
    <property type="evidence" value="ECO:0007669"/>
    <property type="project" value="TreeGrafter"/>
</dbReference>
<dbReference type="Gene3D" id="3.30.70.1150">
    <property type="entry name" value="ACT-like. Chain A, domain 2"/>
    <property type="match status" value="1"/>
</dbReference>
<reference evidence="8" key="1">
    <citation type="submission" date="2021-06" db="EMBL/GenBank/DDBJ databases">
        <authorList>
            <person name="Kallberg Y."/>
            <person name="Tangrot J."/>
            <person name="Rosling A."/>
        </authorList>
    </citation>
    <scope>NUCLEOTIDE SEQUENCE</scope>
    <source>
        <strain evidence="8">CL551</strain>
    </source>
</reference>
<keyword evidence="9" id="KW-1185">Reference proteome</keyword>
<dbReference type="InterPro" id="IPR045865">
    <property type="entry name" value="ACT-like_dom_sf"/>
</dbReference>
<dbReference type="Pfam" id="PF02466">
    <property type="entry name" value="Tim17"/>
    <property type="match status" value="1"/>
</dbReference>
<evidence type="ECO:0000256" key="3">
    <source>
        <dbReference type="ARBA" id="ARBA00006341"/>
    </source>
</evidence>
<comment type="caution">
    <text evidence="8">The sequence shown here is derived from an EMBL/GenBank/DDBJ whole genome shotgun (WGS) entry which is preliminary data.</text>
</comment>
<dbReference type="FunFam" id="3.30.70.260:FF:000001">
    <property type="entry name" value="Acetolactate synthase, small subunit"/>
    <property type="match status" value="1"/>
</dbReference>
<keyword evidence="5" id="KW-0100">Branched-chain amino acid biosynthesis</keyword>
<dbReference type="InterPro" id="IPR039557">
    <property type="entry name" value="AHAS_ACT"/>
</dbReference>
<dbReference type="InterPro" id="IPR004789">
    <property type="entry name" value="Acetalactate_synth_ssu"/>
</dbReference>
<evidence type="ECO:0000256" key="4">
    <source>
        <dbReference type="ARBA" id="ARBA00022605"/>
    </source>
</evidence>
<comment type="pathway">
    <text evidence="2">Amino-acid biosynthesis; L-valine biosynthesis; L-valine from pyruvate: step 1/4.</text>
</comment>
<comment type="similarity">
    <text evidence="3">Belongs to the acetolactate synthase small subunit family.</text>
</comment>
<protein>
    <submittedName>
        <fullName evidence="8">8901_t:CDS:1</fullName>
    </submittedName>
</protein>
<dbReference type="PANTHER" id="PTHR31242:SF2">
    <property type="entry name" value="ACETOLACTATE SYNTHASE SMALL SUBUNIT, MITOCHONDRIAL"/>
    <property type="match status" value="1"/>
</dbReference>
<evidence type="ECO:0000256" key="2">
    <source>
        <dbReference type="ARBA" id="ARBA00005025"/>
    </source>
</evidence>
<dbReference type="InterPro" id="IPR031926">
    <property type="entry name" value="TMEM135_N"/>
</dbReference>
<name>A0A9N9D2A3_9GLOM</name>
<evidence type="ECO:0000256" key="1">
    <source>
        <dbReference type="ARBA" id="ARBA00004974"/>
    </source>
</evidence>
<evidence type="ECO:0000313" key="9">
    <source>
        <dbReference type="Proteomes" id="UP000789342"/>
    </source>
</evidence>
<dbReference type="NCBIfam" id="TIGR00119">
    <property type="entry name" value="acolac_sm"/>
    <property type="match status" value="1"/>
</dbReference>
<dbReference type="InterPro" id="IPR053050">
    <property type="entry name" value="ALS_regulatory_subunit"/>
</dbReference>
<feature type="compositionally biased region" description="Basic and acidic residues" evidence="6">
    <location>
        <begin position="315"/>
        <end position="324"/>
    </location>
</feature>
<dbReference type="Gene3D" id="3.30.70.260">
    <property type="match status" value="1"/>
</dbReference>
<dbReference type="GO" id="GO:0008652">
    <property type="term" value="P:amino acid biosynthetic process"/>
    <property type="evidence" value="ECO:0007669"/>
    <property type="project" value="UniProtKB-KW"/>
</dbReference>
<dbReference type="GO" id="GO:0009082">
    <property type="term" value="P:branched-chain amino acid biosynthetic process"/>
    <property type="evidence" value="ECO:0007669"/>
    <property type="project" value="UniProtKB-KW"/>
</dbReference>
<comment type="pathway">
    <text evidence="1">Amino-acid biosynthesis; L-isoleucine biosynthesis; L-isoleucine from 2-oxobutanoate: step 1/4.</text>
</comment>
<dbReference type="InterPro" id="IPR019455">
    <property type="entry name" value="Acetolactate_synth_ssu_C"/>
</dbReference>
<evidence type="ECO:0000313" key="8">
    <source>
        <dbReference type="EMBL" id="CAG8623475.1"/>
    </source>
</evidence>